<organism evidence="2 3">
    <name type="scientific">Dawidia cretensis</name>
    <dbReference type="NCBI Taxonomy" id="2782350"/>
    <lineage>
        <taxon>Bacteria</taxon>
        <taxon>Pseudomonadati</taxon>
        <taxon>Bacteroidota</taxon>
        <taxon>Cytophagia</taxon>
        <taxon>Cytophagales</taxon>
        <taxon>Chryseotaleaceae</taxon>
        <taxon>Dawidia</taxon>
    </lineage>
</organism>
<evidence type="ECO:0000313" key="3">
    <source>
        <dbReference type="Proteomes" id="UP001319080"/>
    </source>
</evidence>
<dbReference type="EMBL" id="JAHESE010000024">
    <property type="protein sequence ID" value="MBT1710622.1"/>
    <property type="molecule type" value="Genomic_DNA"/>
</dbReference>
<accession>A0AAP2GWH1</accession>
<evidence type="ECO:0000256" key="1">
    <source>
        <dbReference type="SAM" id="MobiDB-lite"/>
    </source>
</evidence>
<dbReference type="RefSeq" id="WP_254086197.1">
    <property type="nucleotide sequence ID" value="NZ_JAHESE010000024.1"/>
</dbReference>
<feature type="region of interest" description="Disordered" evidence="1">
    <location>
        <begin position="31"/>
        <end position="50"/>
    </location>
</feature>
<keyword evidence="3" id="KW-1185">Reference proteome</keyword>
<dbReference type="AlphaFoldDB" id="A0AAP2GWH1"/>
<protein>
    <submittedName>
        <fullName evidence="2">Uncharacterized protein</fullName>
    </submittedName>
</protein>
<reference evidence="2 3" key="1">
    <citation type="submission" date="2021-05" db="EMBL/GenBank/DDBJ databases">
        <title>A Polyphasic approach of four new species of the genus Ohtaekwangia: Ohtaekwangia histidinii sp. nov., Ohtaekwangia cretensis sp. nov., Ohtaekwangia indiensis sp. nov., Ohtaekwangia reichenbachii sp. nov. from diverse environment.</title>
        <authorList>
            <person name="Octaviana S."/>
        </authorList>
    </citation>
    <scope>NUCLEOTIDE SEQUENCE [LARGE SCALE GENOMIC DNA]</scope>
    <source>
        <strain evidence="2 3">PWU5</strain>
    </source>
</reference>
<proteinExistence type="predicted"/>
<evidence type="ECO:0000313" key="2">
    <source>
        <dbReference type="EMBL" id="MBT1710622.1"/>
    </source>
</evidence>
<sequence length="50" mass="6052">MENKINLAPVRNSYLQHFLVAQDNLAKLTQEERTQKRHFKRKRHADSRYA</sequence>
<feature type="compositionally biased region" description="Basic residues" evidence="1">
    <location>
        <begin position="35"/>
        <end position="50"/>
    </location>
</feature>
<dbReference type="Proteomes" id="UP001319080">
    <property type="component" value="Unassembled WGS sequence"/>
</dbReference>
<gene>
    <name evidence="2" type="ORF">KK062_20445</name>
</gene>
<name>A0AAP2GWH1_9BACT</name>
<comment type="caution">
    <text evidence="2">The sequence shown here is derived from an EMBL/GenBank/DDBJ whole genome shotgun (WGS) entry which is preliminary data.</text>
</comment>